<keyword evidence="3" id="KW-1003">Cell membrane</keyword>
<evidence type="ECO:0000256" key="4">
    <source>
        <dbReference type="ARBA" id="ARBA00022692"/>
    </source>
</evidence>
<evidence type="ECO:0000256" key="8">
    <source>
        <dbReference type="ARBA" id="ARBA00032707"/>
    </source>
</evidence>
<dbReference type="CDD" id="cd01610">
    <property type="entry name" value="PAP2_like"/>
    <property type="match status" value="1"/>
</dbReference>
<evidence type="ECO:0000256" key="5">
    <source>
        <dbReference type="ARBA" id="ARBA00022801"/>
    </source>
</evidence>
<dbReference type="InterPro" id="IPR036938">
    <property type="entry name" value="PAP2/HPO_sf"/>
</dbReference>
<dbReference type="RefSeq" id="WP_167183771.1">
    <property type="nucleotide sequence ID" value="NZ_JAAONZ010000004.1"/>
</dbReference>
<gene>
    <name evidence="12" type="ORF">G8770_06805</name>
</gene>
<reference evidence="12" key="1">
    <citation type="submission" date="2020-03" db="EMBL/GenBank/DDBJ databases">
        <authorList>
            <person name="Guo F."/>
        </authorList>
    </citation>
    <scope>NUCLEOTIDE SEQUENCE</scope>
    <source>
        <strain evidence="12">JCM 30134</strain>
    </source>
</reference>
<feature type="transmembrane region" description="Helical" evidence="10">
    <location>
        <begin position="111"/>
        <end position="133"/>
    </location>
</feature>
<dbReference type="Gene3D" id="1.20.144.10">
    <property type="entry name" value="Phosphatidic acid phosphatase type 2/haloperoxidase"/>
    <property type="match status" value="1"/>
</dbReference>
<evidence type="ECO:0000256" key="6">
    <source>
        <dbReference type="ARBA" id="ARBA00022989"/>
    </source>
</evidence>
<evidence type="ECO:0000259" key="11">
    <source>
        <dbReference type="SMART" id="SM00014"/>
    </source>
</evidence>
<evidence type="ECO:0000256" key="9">
    <source>
        <dbReference type="ARBA" id="ARBA00047594"/>
    </source>
</evidence>
<evidence type="ECO:0000256" key="1">
    <source>
        <dbReference type="ARBA" id="ARBA00004651"/>
    </source>
</evidence>
<dbReference type="GO" id="GO:0050380">
    <property type="term" value="F:undecaprenyl-diphosphatase activity"/>
    <property type="evidence" value="ECO:0007669"/>
    <property type="project" value="UniProtKB-EC"/>
</dbReference>
<evidence type="ECO:0000256" key="7">
    <source>
        <dbReference type="ARBA" id="ARBA00023136"/>
    </source>
</evidence>
<dbReference type="GO" id="GO:0005886">
    <property type="term" value="C:plasma membrane"/>
    <property type="evidence" value="ECO:0007669"/>
    <property type="project" value="UniProtKB-SubCell"/>
</dbReference>
<feature type="domain" description="Phosphatidic acid phosphatase type 2/haloperoxidase" evidence="11">
    <location>
        <begin position="61"/>
        <end position="167"/>
    </location>
</feature>
<comment type="caution">
    <text evidence="12">The sequence shown here is derived from an EMBL/GenBank/DDBJ whole genome shotgun (WGS) entry which is preliminary data.</text>
</comment>
<dbReference type="InterPro" id="IPR000326">
    <property type="entry name" value="PAP2/HPO"/>
</dbReference>
<dbReference type="Pfam" id="PF01569">
    <property type="entry name" value="PAP2"/>
    <property type="match status" value="1"/>
</dbReference>
<evidence type="ECO:0000313" key="12">
    <source>
        <dbReference type="EMBL" id="NHO65249.1"/>
    </source>
</evidence>
<evidence type="ECO:0000256" key="2">
    <source>
        <dbReference type="ARBA" id="ARBA00012374"/>
    </source>
</evidence>
<evidence type="ECO:0000256" key="10">
    <source>
        <dbReference type="SAM" id="Phobius"/>
    </source>
</evidence>
<organism evidence="12 13">
    <name type="scientific">Pseudomaricurvus hydrocarbonicus</name>
    <dbReference type="NCBI Taxonomy" id="1470433"/>
    <lineage>
        <taxon>Bacteria</taxon>
        <taxon>Pseudomonadati</taxon>
        <taxon>Pseudomonadota</taxon>
        <taxon>Gammaproteobacteria</taxon>
        <taxon>Cellvibrionales</taxon>
        <taxon>Cellvibrionaceae</taxon>
        <taxon>Pseudomaricurvus</taxon>
    </lineage>
</organism>
<dbReference type="AlphaFoldDB" id="A0A9E5JRL3"/>
<feature type="transmembrane region" description="Helical" evidence="10">
    <location>
        <begin position="153"/>
        <end position="172"/>
    </location>
</feature>
<dbReference type="EC" id="3.6.1.27" evidence="2"/>
<dbReference type="Proteomes" id="UP000787472">
    <property type="component" value="Unassembled WGS sequence"/>
</dbReference>
<feature type="transmembrane region" description="Helical" evidence="10">
    <location>
        <begin position="42"/>
        <end position="68"/>
    </location>
</feature>
<proteinExistence type="predicted"/>
<evidence type="ECO:0000313" key="13">
    <source>
        <dbReference type="Proteomes" id="UP000787472"/>
    </source>
</evidence>
<dbReference type="PANTHER" id="PTHR14969:SF62">
    <property type="entry name" value="DECAPRENYLPHOSPHORYL-5-PHOSPHORIBOSE PHOSPHATASE RV3807C-RELATED"/>
    <property type="match status" value="1"/>
</dbReference>
<comment type="subcellular location">
    <subcellularLocation>
        <location evidence="1">Cell membrane</location>
        <topology evidence="1">Multi-pass membrane protein</topology>
    </subcellularLocation>
</comment>
<comment type="catalytic activity">
    <reaction evidence="9">
        <text>di-trans,octa-cis-undecaprenyl diphosphate + H2O = di-trans,octa-cis-undecaprenyl phosphate + phosphate + H(+)</text>
        <dbReference type="Rhea" id="RHEA:28094"/>
        <dbReference type="ChEBI" id="CHEBI:15377"/>
        <dbReference type="ChEBI" id="CHEBI:15378"/>
        <dbReference type="ChEBI" id="CHEBI:43474"/>
        <dbReference type="ChEBI" id="CHEBI:58405"/>
        <dbReference type="ChEBI" id="CHEBI:60392"/>
        <dbReference type="EC" id="3.6.1.27"/>
    </reaction>
</comment>
<dbReference type="EMBL" id="JAAONZ010000004">
    <property type="protein sequence ID" value="NHO65249.1"/>
    <property type="molecule type" value="Genomic_DNA"/>
</dbReference>
<dbReference type="PANTHER" id="PTHR14969">
    <property type="entry name" value="SPHINGOSINE-1-PHOSPHATE PHOSPHOHYDROLASE"/>
    <property type="match status" value="1"/>
</dbReference>
<name>A0A9E5JRL3_9GAMM</name>
<dbReference type="SMART" id="SM00014">
    <property type="entry name" value="acidPPc"/>
    <property type="match status" value="1"/>
</dbReference>
<accession>A0A9E5JRL3</accession>
<protein>
    <recommendedName>
        <fullName evidence="2">undecaprenyl-diphosphate phosphatase</fullName>
        <ecNumber evidence="2">3.6.1.27</ecNumber>
    </recommendedName>
    <alternativeName>
        <fullName evidence="8">Undecaprenyl pyrophosphate phosphatase</fullName>
    </alternativeName>
</protein>
<keyword evidence="5" id="KW-0378">Hydrolase</keyword>
<keyword evidence="13" id="KW-1185">Reference proteome</keyword>
<keyword evidence="7 10" id="KW-0472">Membrane</keyword>
<keyword evidence="6 10" id="KW-1133">Transmembrane helix</keyword>
<sequence>MKLLQNLHHYDLLTFDWCLRRRHLRQLTQVSRWVSKTADGHLYGIAALLLLILQNYPMLTLMLAAFVAERSLYFVLKSHFRRNRPPQAIPGFKSVVQPSDQFSFPSGHTSAAFLAATLLYQLMPTLGWVLYPWACAVGTSRVLLGVHFPTDTVAGALLGLSIAVMTLCLFGTP</sequence>
<keyword evidence="4 10" id="KW-0812">Transmembrane</keyword>
<dbReference type="SUPFAM" id="SSF48317">
    <property type="entry name" value="Acid phosphatase/Vanadium-dependent haloperoxidase"/>
    <property type="match status" value="1"/>
</dbReference>
<evidence type="ECO:0000256" key="3">
    <source>
        <dbReference type="ARBA" id="ARBA00022475"/>
    </source>
</evidence>